<accession>A0A194V2I5</accession>
<feature type="compositionally biased region" description="Low complexity" evidence="1">
    <location>
        <begin position="959"/>
        <end position="973"/>
    </location>
</feature>
<feature type="compositionally biased region" description="Low complexity" evidence="1">
    <location>
        <begin position="832"/>
        <end position="852"/>
    </location>
</feature>
<feature type="compositionally biased region" description="Basic residues" evidence="1">
    <location>
        <begin position="767"/>
        <end position="779"/>
    </location>
</feature>
<feature type="region of interest" description="Disordered" evidence="1">
    <location>
        <begin position="532"/>
        <end position="576"/>
    </location>
</feature>
<dbReference type="OrthoDB" id="3362494at2759"/>
<feature type="compositionally biased region" description="Basic and acidic residues" evidence="1">
    <location>
        <begin position="805"/>
        <end position="817"/>
    </location>
</feature>
<reference evidence="4" key="1">
    <citation type="submission" date="2014-12" db="EMBL/GenBank/DDBJ databases">
        <title>Genome Sequence of Valsa Canker Pathogens Uncovers a Specific Adaption of Colonization on Woody Bark.</title>
        <authorList>
            <person name="Yin Z."/>
            <person name="Liu H."/>
            <person name="Gao X."/>
            <person name="Li Z."/>
            <person name="Song N."/>
            <person name="Ke X."/>
            <person name="Dai Q."/>
            <person name="Wu Y."/>
            <person name="Sun Y."/>
            <person name="Xu J.-R."/>
            <person name="Kang Z.K."/>
            <person name="Wang L."/>
            <person name="Huang L."/>
        </authorList>
    </citation>
    <scope>NUCLEOTIDE SEQUENCE [LARGE SCALE GENOMIC DNA]</scope>
    <source>
        <strain evidence="4">SXYL134</strain>
    </source>
</reference>
<feature type="compositionally biased region" description="Polar residues" evidence="1">
    <location>
        <begin position="383"/>
        <end position="398"/>
    </location>
</feature>
<dbReference type="Proteomes" id="UP000078576">
    <property type="component" value="Unassembled WGS sequence"/>
</dbReference>
<evidence type="ECO:0000313" key="3">
    <source>
        <dbReference type="EMBL" id="KUI58160.1"/>
    </source>
</evidence>
<feature type="compositionally biased region" description="Acidic residues" evidence="1">
    <location>
        <begin position="904"/>
        <end position="915"/>
    </location>
</feature>
<organism evidence="3 4">
    <name type="scientific">Cytospora mali</name>
    <name type="common">Apple Valsa canker fungus</name>
    <name type="synonym">Valsa mali</name>
    <dbReference type="NCBI Taxonomy" id="578113"/>
    <lineage>
        <taxon>Eukaryota</taxon>
        <taxon>Fungi</taxon>
        <taxon>Dikarya</taxon>
        <taxon>Ascomycota</taxon>
        <taxon>Pezizomycotina</taxon>
        <taxon>Sordariomycetes</taxon>
        <taxon>Sordariomycetidae</taxon>
        <taxon>Diaporthales</taxon>
        <taxon>Cytosporaceae</taxon>
        <taxon>Cytospora</taxon>
    </lineage>
</organism>
<feature type="region of interest" description="Disordered" evidence="1">
    <location>
        <begin position="358"/>
        <end position="446"/>
    </location>
</feature>
<dbReference type="STRING" id="694573.A0A194V2I5"/>
<feature type="region of interest" description="Disordered" evidence="1">
    <location>
        <begin position="652"/>
        <end position="1000"/>
    </location>
</feature>
<gene>
    <name evidence="3" type="ORF">VP1G_05456</name>
</gene>
<protein>
    <submittedName>
        <fullName evidence="3">Morphogenesis-related protein MSB1</fullName>
    </submittedName>
</protein>
<dbReference type="InterPro" id="IPR037508">
    <property type="entry name" value="Msb1/Mug8"/>
</dbReference>
<dbReference type="CDD" id="cd04401">
    <property type="entry name" value="RhoGAP_fMSB1"/>
    <property type="match status" value="1"/>
</dbReference>
<feature type="region of interest" description="Disordered" evidence="1">
    <location>
        <begin position="589"/>
        <end position="610"/>
    </location>
</feature>
<evidence type="ECO:0000259" key="2">
    <source>
        <dbReference type="Pfam" id="PF08101"/>
    </source>
</evidence>
<feature type="compositionally biased region" description="Polar residues" evidence="1">
    <location>
        <begin position="734"/>
        <end position="744"/>
    </location>
</feature>
<proteinExistence type="predicted"/>
<feature type="compositionally biased region" description="Polar residues" evidence="1">
    <location>
        <begin position="652"/>
        <end position="673"/>
    </location>
</feature>
<dbReference type="PANTHER" id="PTHR28093">
    <property type="entry name" value="MORPHOGENESIS-RELATED PROTEIN MSB1"/>
    <property type="match status" value="1"/>
</dbReference>
<dbReference type="PANTHER" id="PTHR28093:SF1">
    <property type="entry name" value="MORPHOGENESIS-RELATED PROTEIN MSB1"/>
    <property type="match status" value="1"/>
</dbReference>
<name>A0A194V2I5_CYTMA</name>
<feature type="compositionally biased region" description="Polar residues" evidence="1">
    <location>
        <begin position="560"/>
        <end position="574"/>
    </location>
</feature>
<evidence type="ECO:0000313" key="4">
    <source>
        <dbReference type="Proteomes" id="UP000078576"/>
    </source>
</evidence>
<dbReference type="Pfam" id="PF08101">
    <property type="entry name" value="Msb1-Mug8_dom"/>
    <property type="match status" value="1"/>
</dbReference>
<dbReference type="InterPro" id="IPR012965">
    <property type="entry name" value="Msb1/Mug8_dom"/>
</dbReference>
<keyword evidence="4" id="KW-1185">Reference proteome</keyword>
<feature type="compositionally biased region" description="Basic and acidic residues" evidence="1">
    <location>
        <begin position="867"/>
        <end position="889"/>
    </location>
</feature>
<feature type="domain" description="Meiotically up-regulated protein Msb1/Mug8" evidence="2">
    <location>
        <begin position="41"/>
        <end position="506"/>
    </location>
</feature>
<dbReference type="EMBL" id="KN714709">
    <property type="protein sequence ID" value="KUI58160.1"/>
    <property type="molecule type" value="Genomic_DNA"/>
</dbReference>
<evidence type="ECO:0000256" key="1">
    <source>
        <dbReference type="SAM" id="MobiDB-lite"/>
    </source>
</evidence>
<sequence length="1029" mass="113002">MPGLFSRLKKDGKSKKNANADLLDQQPAEPRWTDAWARTTVEPEEIHELVRRCTEEIKSRALDHPFILLPFRPTSDPSGVRTFIRHFFDNHALRGEALVQELRMAEPMVIAGAIKWCWSRLAGGVVGWDAYELFRVGEQDSNMARDSFKTFIPLSVDNGARCSIIFNYFDLMSAIAAHGKMNGFGGRKLSRMAAWWAFEQKDTGSGFDSGYKEWLKSADATSHLFFAYLRTLAPEQQTPGAISMLPMSLQKLLQETEYPPARPVLMQTSTYKVVMIVESVSPTPFALLRRANHFQYRESSLQHFSEYEDPVAALTEECRRVLRAVAAANQTQAVSSAKHSTSLRDASWSRFEDIGFTSALDDEEDDESPSSVKPQQRPGLRTTPASGVNSGGRPTTPSWADFLSSGFVDDGTNSPNLLPPDKQLPPIDTAVRQRSAQSHRPRLETGHEVEAGELASINTIELDDAFWWVWMNSLAPEETAERKAAFGRCAVIETIIRDGRWLVFEEVLKGAAPEPQEGAYVAEKKSLFSWTRRNKDKSGVSRSKSAVGKNVLDRPGQLKPSATTGAISKSSLGPDQQARIQAAAQQLQAKQEREKRQAAQGLGVRRGRTDEELMAEKTKSVMTLQPMIVKEASSAMKWANNYDKGTIRDTYLSNTQAGRGNGQQTPTQTNGHPGSNGFGAIAESPSKPSSLPPPPSPSVHSQDKREGALTSAPVVSESGRDSPLPPLPKEEPTSMDSARVNMTSPEPAEGLSPKAHRKLQKGEKKGGFRKLFGRNKRGSKLPENAAGDLNHMLASDGGRQTPEPSVRENPETPRQEAPRQQPAGTPATRSGQATPATQATPAAQATPVTQATEEPAERVSQEPTNEDSVHDDVSRVDTADAEEARDAFSRFDQGPLQDQPAFVPEDDVEEEEDDSTPPPIQRQRSPAPAETAPEEPKAKSKFVPQEQQQAPAIERWAQIRENAAKRAAAAQQRESQEQSRPSIGRTESDTSGEETIESRVARIKARVAELTNNMEGAQGPGVVRPTVPR</sequence>
<dbReference type="AlphaFoldDB" id="A0A194V2I5"/>